<dbReference type="Pfam" id="PF13751">
    <property type="entry name" value="DDE_Tnp_1_6"/>
    <property type="match status" value="1"/>
</dbReference>
<evidence type="ECO:0000259" key="2">
    <source>
        <dbReference type="Pfam" id="PF05598"/>
    </source>
</evidence>
<name>A0ABV9T8E8_9BACT</name>
<evidence type="ECO:0000313" key="5">
    <source>
        <dbReference type="Proteomes" id="UP001595818"/>
    </source>
</evidence>
<proteinExistence type="predicted"/>
<dbReference type="Pfam" id="PF05598">
    <property type="entry name" value="DUF772"/>
    <property type="match status" value="1"/>
</dbReference>
<keyword evidence="1" id="KW-0175">Coiled coil</keyword>
<feature type="domain" description="Transposase InsH N-terminal" evidence="2">
    <location>
        <begin position="19"/>
        <end position="110"/>
    </location>
</feature>
<feature type="domain" description="Transposase DDE" evidence="3">
    <location>
        <begin position="341"/>
        <end position="471"/>
    </location>
</feature>
<sequence length="522" mass="59687">MKFIQGTDRTQLALFPTCLDDTLEFDNETRLIDLFVDSLDLKSLGFEMDFIDNGRPAYHPGDLLRLFIYGYLNRIRSSRALEKECKRNIEIIWLMKGLVPDHNTISNFRRDNPAAIKRVFRATVQMARHFELIGGRLIAGDSTKLRAQNSKKNNFNAKKIERHLAYIEEKLAKYQAELAKEDADSIQKEAIEAEIKKQTVRKSKYESLREKLNSSDQEQISTSDPDSRQMIIRNNITEVAYNIQSTTDAKHNIPIDFKVTNNNDSKAMGNMVQRAKSILGTNQFTALFDKGYHTGSEIKTTVELGVEPIVAIPAVSGSSMAPDTAFNVSEFTFDPQTRTYTCPQGNTLSTNGSWYNKERGGPSRKSASSVRVQHFKTRACQACPVLAGCTKNTRGRGRVIERTEHQDFIDVNRRNVEQKEHLYKRRQAIIEHNYGTMKRQWNFHYIITKKGIDRACSDVGLIFTAYNLRRIFNLVGAKMLKEYLRVILRWILASLERFSAQKRPAIESGVFDRDSGNFRLAA</sequence>
<dbReference type="PANTHER" id="PTHR33408">
    <property type="entry name" value="TRANSPOSASE"/>
    <property type="match status" value="1"/>
</dbReference>
<accession>A0ABV9T8E8</accession>
<keyword evidence="5" id="KW-1185">Reference proteome</keyword>
<dbReference type="RefSeq" id="WP_377069587.1">
    <property type="nucleotide sequence ID" value="NZ_JBHSJJ010000043.1"/>
</dbReference>
<protein>
    <submittedName>
        <fullName evidence="4">IS1182 family transposase</fullName>
    </submittedName>
</protein>
<dbReference type="PANTHER" id="PTHR33408:SF2">
    <property type="entry name" value="TRANSPOSASE DDE DOMAIN-CONTAINING PROTEIN"/>
    <property type="match status" value="1"/>
</dbReference>
<gene>
    <name evidence="4" type="ORF">ACFPFU_25615</name>
</gene>
<dbReference type="InterPro" id="IPR047629">
    <property type="entry name" value="IS1182_transpos"/>
</dbReference>
<dbReference type="NCBIfam" id="NF033551">
    <property type="entry name" value="transpos_IS1182"/>
    <property type="match status" value="1"/>
</dbReference>
<organism evidence="4 5">
    <name type="scientific">Negadavirga shengliensis</name>
    <dbReference type="NCBI Taxonomy" id="1389218"/>
    <lineage>
        <taxon>Bacteria</taxon>
        <taxon>Pseudomonadati</taxon>
        <taxon>Bacteroidota</taxon>
        <taxon>Cytophagia</taxon>
        <taxon>Cytophagales</taxon>
        <taxon>Cyclobacteriaceae</taxon>
        <taxon>Negadavirga</taxon>
    </lineage>
</organism>
<reference evidence="5" key="1">
    <citation type="journal article" date="2019" name="Int. J. Syst. Evol. Microbiol.">
        <title>The Global Catalogue of Microorganisms (GCM) 10K type strain sequencing project: providing services to taxonomists for standard genome sequencing and annotation.</title>
        <authorList>
            <consortium name="The Broad Institute Genomics Platform"/>
            <consortium name="The Broad Institute Genome Sequencing Center for Infectious Disease"/>
            <person name="Wu L."/>
            <person name="Ma J."/>
        </authorList>
    </citation>
    <scope>NUCLEOTIDE SEQUENCE [LARGE SCALE GENOMIC DNA]</scope>
    <source>
        <strain evidence="5">CGMCC 4.7466</strain>
    </source>
</reference>
<evidence type="ECO:0000256" key="1">
    <source>
        <dbReference type="SAM" id="Coils"/>
    </source>
</evidence>
<dbReference type="EMBL" id="JBHSJJ010000043">
    <property type="protein sequence ID" value="MFC4875099.1"/>
    <property type="molecule type" value="Genomic_DNA"/>
</dbReference>
<dbReference type="InterPro" id="IPR025668">
    <property type="entry name" value="Tnp_DDE_dom"/>
</dbReference>
<comment type="caution">
    <text evidence="4">The sequence shown here is derived from an EMBL/GenBank/DDBJ whole genome shotgun (WGS) entry which is preliminary data.</text>
</comment>
<feature type="coiled-coil region" evidence="1">
    <location>
        <begin position="157"/>
        <end position="196"/>
    </location>
</feature>
<dbReference type="InterPro" id="IPR008490">
    <property type="entry name" value="Transposase_InsH_N"/>
</dbReference>
<evidence type="ECO:0000259" key="3">
    <source>
        <dbReference type="Pfam" id="PF13751"/>
    </source>
</evidence>
<dbReference type="Proteomes" id="UP001595818">
    <property type="component" value="Unassembled WGS sequence"/>
</dbReference>
<evidence type="ECO:0000313" key="4">
    <source>
        <dbReference type="EMBL" id="MFC4875099.1"/>
    </source>
</evidence>